<keyword evidence="6" id="KW-0175">Coiled coil</keyword>
<feature type="domain" description="Histidine kinase/HSP90-like ATPase" evidence="9">
    <location>
        <begin position="566"/>
        <end position="650"/>
    </location>
</feature>
<dbReference type="InterPro" id="IPR011990">
    <property type="entry name" value="TPR-like_helical_dom_sf"/>
</dbReference>
<dbReference type="PROSITE" id="PS51257">
    <property type="entry name" value="PROKAR_LIPOPROTEIN"/>
    <property type="match status" value="1"/>
</dbReference>
<protein>
    <recommendedName>
        <fullName evidence="2">histidine kinase</fullName>
        <ecNumber evidence="2">2.7.13.3</ecNumber>
    </recommendedName>
</protein>
<feature type="coiled-coil region" evidence="6">
    <location>
        <begin position="398"/>
        <end position="425"/>
    </location>
</feature>
<gene>
    <name evidence="10" type="ORF">JJQ60_04815</name>
</gene>
<dbReference type="InterPro" id="IPR050482">
    <property type="entry name" value="Sensor_HK_TwoCompSys"/>
</dbReference>
<keyword evidence="7" id="KW-1133">Transmembrane helix</keyword>
<dbReference type="InterPro" id="IPR003594">
    <property type="entry name" value="HATPase_dom"/>
</dbReference>
<keyword evidence="4" id="KW-0418">Kinase</keyword>
<reference evidence="10" key="1">
    <citation type="submission" date="2021-01" db="EMBL/GenBank/DDBJ databases">
        <authorList>
            <person name="Zhong Y.L."/>
        </authorList>
    </citation>
    <scope>NUCLEOTIDE SEQUENCE</scope>
    <source>
        <strain evidence="10">KCTC 23302</strain>
    </source>
</reference>
<evidence type="ECO:0000259" key="9">
    <source>
        <dbReference type="Pfam" id="PF02518"/>
    </source>
</evidence>
<dbReference type="CDD" id="cd16917">
    <property type="entry name" value="HATPase_UhpB-NarQ-NarX-like"/>
    <property type="match status" value="1"/>
</dbReference>
<evidence type="ECO:0000256" key="5">
    <source>
        <dbReference type="ARBA" id="ARBA00023012"/>
    </source>
</evidence>
<evidence type="ECO:0000256" key="1">
    <source>
        <dbReference type="ARBA" id="ARBA00000085"/>
    </source>
</evidence>
<dbReference type="GO" id="GO:0000160">
    <property type="term" value="P:phosphorelay signal transduction system"/>
    <property type="evidence" value="ECO:0007669"/>
    <property type="project" value="UniProtKB-KW"/>
</dbReference>
<name>A0A937D9S7_9FLAO</name>
<comment type="catalytic activity">
    <reaction evidence="1">
        <text>ATP + protein L-histidine = ADP + protein N-phospho-L-histidine.</text>
        <dbReference type="EC" id="2.7.13.3"/>
    </reaction>
</comment>
<dbReference type="SUPFAM" id="SSF48452">
    <property type="entry name" value="TPR-like"/>
    <property type="match status" value="1"/>
</dbReference>
<evidence type="ECO:0000256" key="6">
    <source>
        <dbReference type="SAM" id="Coils"/>
    </source>
</evidence>
<dbReference type="AlphaFoldDB" id="A0A937D9S7"/>
<keyword evidence="5" id="KW-0902">Two-component regulatory system</keyword>
<dbReference type="GO" id="GO:0004673">
    <property type="term" value="F:protein histidine kinase activity"/>
    <property type="evidence" value="ECO:0007669"/>
    <property type="project" value="UniProtKB-EC"/>
</dbReference>
<evidence type="ECO:0000256" key="3">
    <source>
        <dbReference type="ARBA" id="ARBA00022679"/>
    </source>
</evidence>
<dbReference type="InterPro" id="IPR036890">
    <property type="entry name" value="HATPase_C_sf"/>
</dbReference>
<evidence type="ECO:0000313" key="11">
    <source>
        <dbReference type="Proteomes" id="UP000651057"/>
    </source>
</evidence>
<keyword evidence="3" id="KW-0808">Transferase</keyword>
<evidence type="ECO:0000256" key="4">
    <source>
        <dbReference type="ARBA" id="ARBA00022777"/>
    </source>
</evidence>
<evidence type="ECO:0000256" key="8">
    <source>
        <dbReference type="SAM" id="SignalP"/>
    </source>
</evidence>
<comment type="caution">
    <text evidence="10">The sequence shown here is derived from an EMBL/GenBank/DDBJ whole genome shotgun (WGS) entry which is preliminary data.</text>
</comment>
<dbReference type="Gene3D" id="3.30.565.10">
    <property type="entry name" value="Histidine kinase-like ATPase, C-terminal domain"/>
    <property type="match status" value="1"/>
</dbReference>
<sequence length="652" mass="75450">MKVTCLKYSALVLLFYSLFFTSCSDRNNSIVETKSSRIDSISEYYQNARNKSKTLQQRIKSIDSAYELSINVNIDSLEKKSLSYKITLHNKAKQYDSVLFYGRVLLAKALNTKDTIMLSRANFKIGNYFYKASKLDSAYFYLNRSKNYHLSIKEYSNAGKRLLTMATIQHKKGDFIGSEVTSIEALEYLDPELDKKHIASLYNTLAISSNRQNNYNESIYWYNKAISETRNQTDRLIYKNNLATVYSKNNNFEKAIGLLSKLSIDTLTINRKEKARIHDNLAYIKWLENKNYNALDELNHNLKIRLSENDFSGQFASYVHLIEYHKNLKQDKIAIQYANNAYETAKKINGAKSKVEALSYLIQLEKNPKKVAIEYQRLTDSINVARLQAKHQFAKIKYDTEKNREKVLELKAQTAEQDLKLAKETSRRNILILISSILIIIVISVFLIWKQRIKTARLEERHDTNNRLSKKLHDEVGNNLYYLLLQLQKVSGFKNDQENLKILKGFDTVYHKIRDFSRDNKVETGEEYGDELLTLLDSYGDDQTKIITSELETSFWTEVSPLKKGELYLVLKELLTNMKRHSKASIVAITFTKEKKKIKVNYIDNGVGMNLNKLVSKNGLKNVENRIKDINGTITFDSKPQEGFKATIVFTP</sequence>
<keyword evidence="11" id="KW-1185">Reference proteome</keyword>
<dbReference type="RefSeq" id="WP_201917258.1">
    <property type="nucleotide sequence ID" value="NZ_BAABAX010000023.1"/>
</dbReference>
<keyword evidence="7" id="KW-0472">Membrane</keyword>
<evidence type="ECO:0000256" key="2">
    <source>
        <dbReference type="ARBA" id="ARBA00012438"/>
    </source>
</evidence>
<dbReference type="Gene3D" id="1.25.40.10">
    <property type="entry name" value="Tetratricopeptide repeat domain"/>
    <property type="match status" value="2"/>
</dbReference>
<accession>A0A937D9S7</accession>
<evidence type="ECO:0000256" key="7">
    <source>
        <dbReference type="SAM" id="Phobius"/>
    </source>
</evidence>
<keyword evidence="8" id="KW-0732">Signal</keyword>
<dbReference type="SUPFAM" id="SSF55874">
    <property type="entry name" value="ATPase domain of HSP90 chaperone/DNA topoisomerase II/histidine kinase"/>
    <property type="match status" value="1"/>
</dbReference>
<dbReference type="PANTHER" id="PTHR24421:SF10">
    <property type="entry name" value="NITRATE_NITRITE SENSOR PROTEIN NARQ"/>
    <property type="match status" value="1"/>
</dbReference>
<dbReference type="Proteomes" id="UP000651057">
    <property type="component" value="Unassembled WGS sequence"/>
</dbReference>
<feature type="transmembrane region" description="Helical" evidence="7">
    <location>
        <begin position="430"/>
        <end position="449"/>
    </location>
</feature>
<keyword evidence="7" id="KW-0812">Transmembrane</keyword>
<organism evidence="10 11">
    <name type="scientific">Aquimarina mytili</name>
    <dbReference type="NCBI Taxonomy" id="874423"/>
    <lineage>
        <taxon>Bacteria</taxon>
        <taxon>Pseudomonadati</taxon>
        <taxon>Bacteroidota</taxon>
        <taxon>Flavobacteriia</taxon>
        <taxon>Flavobacteriales</taxon>
        <taxon>Flavobacteriaceae</taxon>
        <taxon>Aquimarina</taxon>
    </lineage>
</organism>
<dbReference type="EMBL" id="JAERQJ010000002">
    <property type="protein sequence ID" value="MBL0682828.1"/>
    <property type="molecule type" value="Genomic_DNA"/>
</dbReference>
<feature type="signal peptide" evidence="8">
    <location>
        <begin position="1"/>
        <end position="24"/>
    </location>
</feature>
<dbReference type="EC" id="2.7.13.3" evidence="2"/>
<proteinExistence type="predicted"/>
<dbReference type="PANTHER" id="PTHR24421">
    <property type="entry name" value="NITRATE/NITRITE SENSOR PROTEIN NARX-RELATED"/>
    <property type="match status" value="1"/>
</dbReference>
<dbReference type="Pfam" id="PF02518">
    <property type="entry name" value="HATPase_c"/>
    <property type="match status" value="1"/>
</dbReference>
<feature type="chain" id="PRO_5037321270" description="histidine kinase" evidence="8">
    <location>
        <begin position="25"/>
        <end position="652"/>
    </location>
</feature>
<evidence type="ECO:0000313" key="10">
    <source>
        <dbReference type="EMBL" id="MBL0682828.1"/>
    </source>
</evidence>